<dbReference type="EMBL" id="CP116341">
    <property type="protein sequence ID" value="WOV83105.1"/>
    <property type="molecule type" value="Genomic_DNA"/>
</dbReference>
<keyword evidence="2" id="KW-1185">Reference proteome</keyword>
<evidence type="ECO:0000313" key="2">
    <source>
        <dbReference type="Proteomes" id="UP001303532"/>
    </source>
</evidence>
<dbReference type="Gene3D" id="3.60.160.10">
    <property type="entry name" value="Mitochondrial biogenesis AIM24"/>
    <property type="match status" value="1"/>
</dbReference>
<dbReference type="SUPFAM" id="SSF51219">
    <property type="entry name" value="TRAP-like"/>
    <property type="match status" value="1"/>
</dbReference>
<accession>A0ABZ0KTC1</accession>
<dbReference type="InterPro" id="IPR016031">
    <property type="entry name" value="Trp_RNA-bd_attenuator-like_dom"/>
</dbReference>
<reference evidence="1 2" key="1">
    <citation type="submission" date="2023-01" db="EMBL/GenBank/DDBJ databases">
        <title>Sporosarcina sp. nov., isolated from Korean tranditional fermented seafood 'Jeotgal'.</title>
        <authorList>
            <person name="Yang A.-I."/>
        </authorList>
    </citation>
    <scope>NUCLEOTIDE SEQUENCE [LARGE SCALE GENOMIC DNA]</scope>
    <source>
        <strain evidence="1 2">B2O-1</strain>
    </source>
</reference>
<proteinExistence type="predicted"/>
<sequence>MAGDVRATTGIKGVGDFIGKTIRGKMTKESGIKPEYTGTGTLVLEPTFKHILLLDIDEWNQSLVIEDGLFLACDSGLKHKAVMRTNLSSAALGGGRSFQSWTDRTRNDCTGIFRIERGTYRNRVRK</sequence>
<dbReference type="InterPro" id="IPR002838">
    <property type="entry name" value="AIM24"/>
</dbReference>
<dbReference type="InterPro" id="IPR036983">
    <property type="entry name" value="AIM24_sf"/>
</dbReference>
<dbReference type="Pfam" id="PF01987">
    <property type="entry name" value="AIM24"/>
    <property type="match status" value="1"/>
</dbReference>
<gene>
    <name evidence="1" type="ORF">PGH26_09195</name>
</gene>
<organism evidence="1 2">
    <name type="scientific">Sporosarcina jeotgali</name>
    <dbReference type="NCBI Taxonomy" id="3020056"/>
    <lineage>
        <taxon>Bacteria</taxon>
        <taxon>Bacillati</taxon>
        <taxon>Bacillota</taxon>
        <taxon>Bacilli</taxon>
        <taxon>Bacillales</taxon>
        <taxon>Caryophanaceae</taxon>
        <taxon>Sporosarcina</taxon>
    </lineage>
</organism>
<protein>
    <submittedName>
        <fullName evidence="1">AIM24 family protein</fullName>
    </submittedName>
</protein>
<evidence type="ECO:0000313" key="1">
    <source>
        <dbReference type="EMBL" id="WOV83105.1"/>
    </source>
</evidence>
<name>A0ABZ0KTC1_9BACL</name>
<dbReference type="Proteomes" id="UP001303532">
    <property type="component" value="Chromosome"/>
</dbReference>